<evidence type="ECO:0000256" key="2">
    <source>
        <dbReference type="ARBA" id="ARBA00023125"/>
    </source>
</evidence>
<gene>
    <name evidence="5" type="ORF">J2S08_001142</name>
</gene>
<keyword evidence="3" id="KW-0804">Transcription</keyword>
<dbReference type="Gene3D" id="1.10.10.60">
    <property type="entry name" value="Homeodomain-like"/>
    <property type="match status" value="2"/>
</dbReference>
<accession>A0ABT9WQ85</accession>
<dbReference type="InterPro" id="IPR041522">
    <property type="entry name" value="CdaR_GGDEF"/>
</dbReference>
<reference evidence="5 6" key="1">
    <citation type="submission" date="2023-07" db="EMBL/GenBank/DDBJ databases">
        <title>Genomic Encyclopedia of Type Strains, Phase IV (KMG-IV): sequencing the most valuable type-strain genomes for metagenomic binning, comparative biology and taxonomic classification.</title>
        <authorList>
            <person name="Goeker M."/>
        </authorList>
    </citation>
    <scope>NUCLEOTIDE SEQUENCE [LARGE SCALE GENOMIC DNA]</scope>
    <source>
        <strain evidence="5 6">DSM 23837</strain>
    </source>
</reference>
<organism evidence="5 6">
    <name type="scientific">Bacillus chungangensis</name>
    <dbReference type="NCBI Taxonomy" id="587633"/>
    <lineage>
        <taxon>Bacteria</taxon>
        <taxon>Bacillati</taxon>
        <taxon>Bacillota</taxon>
        <taxon>Bacilli</taxon>
        <taxon>Bacillales</taxon>
        <taxon>Bacillaceae</taxon>
        <taxon>Bacillus</taxon>
    </lineage>
</organism>
<evidence type="ECO:0000256" key="1">
    <source>
        <dbReference type="ARBA" id="ARBA00023015"/>
    </source>
</evidence>
<evidence type="ECO:0000313" key="5">
    <source>
        <dbReference type="EMBL" id="MDQ0175308.1"/>
    </source>
</evidence>
<dbReference type="PRINTS" id="PR00032">
    <property type="entry name" value="HTHARAC"/>
</dbReference>
<dbReference type="InterPro" id="IPR020449">
    <property type="entry name" value="Tscrpt_reg_AraC-type_HTH"/>
</dbReference>
<dbReference type="PANTHER" id="PTHR43280:SF28">
    <property type="entry name" value="HTH-TYPE TRANSCRIPTIONAL ACTIVATOR RHAS"/>
    <property type="match status" value="1"/>
</dbReference>
<dbReference type="SMART" id="SM00342">
    <property type="entry name" value="HTH_ARAC"/>
    <property type="match status" value="1"/>
</dbReference>
<dbReference type="Proteomes" id="UP001223586">
    <property type="component" value="Unassembled WGS sequence"/>
</dbReference>
<keyword evidence="1" id="KW-0805">Transcription regulation</keyword>
<dbReference type="RefSeq" id="WP_307227519.1">
    <property type="nucleotide sequence ID" value="NZ_JAUSTT010000005.1"/>
</dbReference>
<name>A0ABT9WQ85_9BACI</name>
<sequence length="548" mass="63890">MKKVVLVVAGNDCFVNMLEKIKKNTRFQFRVKRLLSLDDITWHKDTEYGPFITFFDMDHLKNESRVVIDYMKRHHKAKRFVILKDYFLNNEIRHFFKSGAFDCLQKPVGKESIYHLIHEAMNSVQDHSNSRQNQQLMKHYQSSVKVSLAYDLIFGNVKHAKKIWERSQLAGLSRVPNIAIVICIDDFYRLMKNKSKLWEQSVRNRVIEAIRKYFLHEKVREMLVIITGPEKIVVLLSIPVENNVQTYKQASIKYSQQIKKYINKMIGYTVTIGIGNYYEDARNLHLSYQEALHAQSYKFFTGNDAIIHIDDIEPYTNEINFLPNKEILIMANKLTVGDVEGVKAHVEVILQIVFSQTNMNPKSFRLVMLDLLSTLSRSAVSGGAKPSEVIAIQLEYAKELCLLEHVEQIRQWFYEVMNHLLEQLLTNHNEQVLKSVQKALQYINTHFTEDVTLEKVAQYVHLSPNYFSHIFKKTTGSSFIEYLTYLRIDKAKTMLMDLNYTIYQIAGAVGYHTPRYFTRVFKSLNGMTPSTYRNSMLVTKVTNKSKSS</sequence>
<keyword evidence="6" id="KW-1185">Reference proteome</keyword>
<feature type="domain" description="HTH araC/xylS-type" evidence="4">
    <location>
        <begin position="437"/>
        <end position="535"/>
    </location>
</feature>
<dbReference type="SUPFAM" id="SSF52172">
    <property type="entry name" value="CheY-like"/>
    <property type="match status" value="1"/>
</dbReference>
<protein>
    <submittedName>
        <fullName evidence="5">YesN/AraC family two-component response regulator</fullName>
    </submittedName>
</protein>
<evidence type="ECO:0000259" key="4">
    <source>
        <dbReference type="PROSITE" id="PS01124"/>
    </source>
</evidence>
<evidence type="ECO:0000313" key="6">
    <source>
        <dbReference type="Proteomes" id="UP001223586"/>
    </source>
</evidence>
<dbReference type="InterPro" id="IPR009057">
    <property type="entry name" value="Homeodomain-like_sf"/>
</dbReference>
<dbReference type="SUPFAM" id="SSF46689">
    <property type="entry name" value="Homeodomain-like"/>
    <property type="match status" value="2"/>
</dbReference>
<proteinExistence type="predicted"/>
<dbReference type="PROSITE" id="PS01124">
    <property type="entry name" value="HTH_ARAC_FAMILY_2"/>
    <property type="match status" value="1"/>
</dbReference>
<keyword evidence="2" id="KW-0238">DNA-binding</keyword>
<dbReference type="PANTHER" id="PTHR43280">
    <property type="entry name" value="ARAC-FAMILY TRANSCRIPTIONAL REGULATOR"/>
    <property type="match status" value="1"/>
</dbReference>
<dbReference type="EMBL" id="JAUSTT010000005">
    <property type="protein sequence ID" value="MDQ0175308.1"/>
    <property type="molecule type" value="Genomic_DNA"/>
</dbReference>
<dbReference type="Pfam" id="PF17853">
    <property type="entry name" value="GGDEF_2"/>
    <property type="match status" value="1"/>
</dbReference>
<comment type="caution">
    <text evidence="5">The sequence shown here is derived from an EMBL/GenBank/DDBJ whole genome shotgun (WGS) entry which is preliminary data.</text>
</comment>
<dbReference type="InterPro" id="IPR011006">
    <property type="entry name" value="CheY-like_superfamily"/>
</dbReference>
<dbReference type="InterPro" id="IPR018060">
    <property type="entry name" value="HTH_AraC"/>
</dbReference>
<dbReference type="Pfam" id="PF12833">
    <property type="entry name" value="HTH_18"/>
    <property type="match status" value="1"/>
</dbReference>
<evidence type="ECO:0000256" key="3">
    <source>
        <dbReference type="ARBA" id="ARBA00023163"/>
    </source>
</evidence>